<dbReference type="OrthoDB" id="2678913at2759"/>
<evidence type="ECO:0000256" key="1">
    <source>
        <dbReference type="ARBA" id="ARBA00023125"/>
    </source>
</evidence>
<dbReference type="PANTHER" id="PTHR34605">
    <property type="entry name" value="PHAGE_INTEGRASE DOMAIN-CONTAINING PROTEIN"/>
    <property type="match status" value="1"/>
</dbReference>
<sequence>MSPTTSRPLPATSSSNKERNSSKRRKSIYPSNLTPLPSALRPHCTAKDRLILWLPANTRTLAINSTLLDPSRIQDILIQTWADSTRESYGSGLLAFHIFCDAKGIPDFQRAPAHSDLISVFIAYLAGSYSGKTISNYVCGVRAWHILHGQVWSLNDLEIDALLLAAQRVSPATSRRKKCQPFTVSFISAVCRHLNLNNPLDASAYSCLTSGFYSIARAGELTIPTLTSFNLKRHIKRSNVRMERDRNNIKIIVLHVPETKTDREGEDLSFLQQTPNDPMDPWVALDNHFAVNDPPLELPLFSYHFNSSHRPLTKTKFTQRIAEAAKAAGLEPLQGHGMCIGGTLEYLMCNVSFETVKAKGRWKSDTFQLYLHKHTQILAVHMQKHPTLHEEFI</sequence>
<dbReference type="HOGENOM" id="CLU_003292_2_2_1"/>
<dbReference type="GO" id="GO:0006310">
    <property type="term" value="P:DNA recombination"/>
    <property type="evidence" value="ECO:0007669"/>
    <property type="project" value="UniProtKB-KW"/>
</dbReference>
<protein>
    <submittedName>
        <fullName evidence="4">Uncharacterized protein</fullName>
    </submittedName>
</protein>
<reference evidence="5" key="2">
    <citation type="submission" date="2015-01" db="EMBL/GenBank/DDBJ databases">
        <title>Evolutionary Origins and Diversification of the Mycorrhizal Mutualists.</title>
        <authorList>
            <consortium name="DOE Joint Genome Institute"/>
            <consortium name="Mycorrhizal Genomics Consortium"/>
            <person name="Kohler A."/>
            <person name="Kuo A."/>
            <person name="Nagy L.G."/>
            <person name="Floudas D."/>
            <person name="Copeland A."/>
            <person name="Barry K.W."/>
            <person name="Cichocki N."/>
            <person name="Veneault-Fourrey C."/>
            <person name="LaButti K."/>
            <person name="Lindquist E.A."/>
            <person name="Lipzen A."/>
            <person name="Lundell T."/>
            <person name="Morin E."/>
            <person name="Murat C."/>
            <person name="Riley R."/>
            <person name="Ohm R."/>
            <person name="Sun H."/>
            <person name="Tunlid A."/>
            <person name="Henrissat B."/>
            <person name="Grigoriev I.V."/>
            <person name="Hibbett D.S."/>
            <person name="Martin F."/>
        </authorList>
    </citation>
    <scope>NUCLEOTIDE SEQUENCE [LARGE SCALE GENOMIC DNA]</scope>
    <source>
        <strain evidence="5">ATCC 200175</strain>
    </source>
</reference>
<dbReference type="Proteomes" id="UP000053647">
    <property type="component" value="Unassembled WGS sequence"/>
</dbReference>
<dbReference type="PANTHER" id="PTHR34605:SF3">
    <property type="entry name" value="P CELL-TYPE AGGLUTINATION PROTEIN MAP4-LIKE-RELATED"/>
    <property type="match status" value="1"/>
</dbReference>
<feature type="region of interest" description="Disordered" evidence="3">
    <location>
        <begin position="1"/>
        <end position="34"/>
    </location>
</feature>
<organism evidence="4 5">
    <name type="scientific">Paxillus involutus ATCC 200175</name>
    <dbReference type="NCBI Taxonomy" id="664439"/>
    <lineage>
        <taxon>Eukaryota</taxon>
        <taxon>Fungi</taxon>
        <taxon>Dikarya</taxon>
        <taxon>Basidiomycota</taxon>
        <taxon>Agaricomycotina</taxon>
        <taxon>Agaricomycetes</taxon>
        <taxon>Agaricomycetidae</taxon>
        <taxon>Boletales</taxon>
        <taxon>Paxilineae</taxon>
        <taxon>Paxillaceae</taxon>
        <taxon>Paxillus</taxon>
    </lineage>
</organism>
<dbReference type="Gene3D" id="1.10.443.10">
    <property type="entry name" value="Intergrase catalytic core"/>
    <property type="match status" value="1"/>
</dbReference>
<reference evidence="4 5" key="1">
    <citation type="submission" date="2014-06" db="EMBL/GenBank/DDBJ databases">
        <authorList>
            <consortium name="DOE Joint Genome Institute"/>
            <person name="Kuo A."/>
            <person name="Kohler A."/>
            <person name="Nagy L.G."/>
            <person name="Floudas D."/>
            <person name="Copeland A."/>
            <person name="Barry K.W."/>
            <person name="Cichocki N."/>
            <person name="Veneault-Fourrey C."/>
            <person name="LaButti K."/>
            <person name="Lindquist E.A."/>
            <person name="Lipzen A."/>
            <person name="Lundell T."/>
            <person name="Morin E."/>
            <person name="Murat C."/>
            <person name="Sun H."/>
            <person name="Tunlid A."/>
            <person name="Henrissat B."/>
            <person name="Grigoriev I.V."/>
            <person name="Hibbett D.S."/>
            <person name="Martin F."/>
            <person name="Nordberg H.P."/>
            <person name="Cantor M.N."/>
            <person name="Hua S.X."/>
        </authorList>
    </citation>
    <scope>NUCLEOTIDE SEQUENCE [LARGE SCALE GENOMIC DNA]</scope>
    <source>
        <strain evidence="4 5">ATCC 200175</strain>
    </source>
</reference>
<keyword evidence="1" id="KW-0238">DNA-binding</keyword>
<dbReference type="Gene3D" id="1.10.150.130">
    <property type="match status" value="1"/>
</dbReference>
<dbReference type="InterPro" id="IPR052925">
    <property type="entry name" value="Phage_Integrase-like_Recomb"/>
</dbReference>
<dbReference type="EMBL" id="KN819887">
    <property type="protein sequence ID" value="KIJ07450.1"/>
    <property type="molecule type" value="Genomic_DNA"/>
</dbReference>
<gene>
    <name evidence="4" type="ORF">PAXINDRAFT_90375</name>
</gene>
<dbReference type="InterPro" id="IPR013762">
    <property type="entry name" value="Integrase-like_cat_sf"/>
</dbReference>
<dbReference type="SUPFAM" id="SSF56349">
    <property type="entry name" value="DNA breaking-rejoining enzymes"/>
    <property type="match status" value="1"/>
</dbReference>
<evidence type="ECO:0000313" key="4">
    <source>
        <dbReference type="EMBL" id="KIJ07450.1"/>
    </source>
</evidence>
<dbReference type="AlphaFoldDB" id="A0A0C9SWZ6"/>
<evidence type="ECO:0000313" key="5">
    <source>
        <dbReference type="Proteomes" id="UP000053647"/>
    </source>
</evidence>
<keyword evidence="5" id="KW-1185">Reference proteome</keyword>
<dbReference type="SUPFAM" id="SSF47823">
    <property type="entry name" value="lambda integrase-like, N-terminal domain"/>
    <property type="match status" value="1"/>
</dbReference>
<proteinExistence type="predicted"/>
<dbReference type="InterPro" id="IPR011010">
    <property type="entry name" value="DNA_brk_join_enz"/>
</dbReference>
<dbReference type="GO" id="GO:0015074">
    <property type="term" value="P:DNA integration"/>
    <property type="evidence" value="ECO:0007669"/>
    <property type="project" value="InterPro"/>
</dbReference>
<keyword evidence="2" id="KW-0233">DNA recombination</keyword>
<accession>A0A0C9SWZ6</accession>
<dbReference type="InterPro" id="IPR010998">
    <property type="entry name" value="Integrase_recombinase_N"/>
</dbReference>
<evidence type="ECO:0000256" key="3">
    <source>
        <dbReference type="SAM" id="MobiDB-lite"/>
    </source>
</evidence>
<name>A0A0C9SWZ6_PAXIN</name>
<dbReference type="GO" id="GO:0003677">
    <property type="term" value="F:DNA binding"/>
    <property type="evidence" value="ECO:0007669"/>
    <property type="project" value="UniProtKB-KW"/>
</dbReference>
<evidence type="ECO:0000256" key="2">
    <source>
        <dbReference type="ARBA" id="ARBA00023172"/>
    </source>
</evidence>